<reference evidence="2 3" key="1">
    <citation type="submission" date="2017-09" db="EMBL/GenBank/DDBJ databases">
        <authorList>
            <person name="Lee N."/>
            <person name="Cho B.-K."/>
        </authorList>
    </citation>
    <scope>NUCLEOTIDE SEQUENCE [LARGE SCALE GENOMIC DNA]</scope>
    <source>
        <strain evidence="2 3">ATCC 12853</strain>
    </source>
</reference>
<dbReference type="AlphaFoldDB" id="A0A5J6GL09"/>
<protein>
    <submittedName>
        <fullName evidence="2">Uncharacterized protein</fullName>
    </submittedName>
</protein>
<organism evidence="2 3">
    <name type="scientific">Streptomyces kanamyceticus</name>
    <dbReference type="NCBI Taxonomy" id="1967"/>
    <lineage>
        <taxon>Bacteria</taxon>
        <taxon>Bacillati</taxon>
        <taxon>Actinomycetota</taxon>
        <taxon>Actinomycetes</taxon>
        <taxon>Kitasatosporales</taxon>
        <taxon>Streptomycetaceae</taxon>
        <taxon>Streptomyces</taxon>
    </lineage>
</organism>
<accession>A0A5J6GL09</accession>
<sequence length="84" mass="8892">MAVLLTSAAGVHTAAASAPEAARPQAAATVAQDPGTGWTFYAAFATAGACWAKAAAYKNEYWWVDATTCVFNSAQNSWFMFYES</sequence>
<keyword evidence="3" id="KW-1185">Reference proteome</keyword>
<evidence type="ECO:0000313" key="3">
    <source>
        <dbReference type="Proteomes" id="UP000325529"/>
    </source>
</evidence>
<proteinExistence type="predicted"/>
<name>A0A5J6GL09_STRKN</name>
<feature type="signal peptide" evidence="1">
    <location>
        <begin position="1"/>
        <end position="18"/>
    </location>
</feature>
<dbReference type="KEGG" id="ska:CP970_31315"/>
<keyword evidence="1" id="KW-0732">Signal</keyword>
<evidence type="ECO:0000313" key="2">
    <source>
        <dbReference type="EMBL" id="QEU94781.1"/>
    </source>
</evidence>
<gene>
    <name evidence="2" type="ORF">CP970_31315</name>
</gene>
<evidence type="ECO:0000256" key="1">
    <source>
        <dbReference type="SAM" id="SignalP"/>
    </source>
</evidence>
<dbReference type="Proteomes" id="UP000325529">
    <property type="component" value="Chromosome"/>
</dbReference>
<dbReference type="EMBL" id="CP023699">
    <property type="protein sequence ID" value="QEU94781.1"/>
    <property type="molecule type" value="Genomic_DNA"/>
</dbReference>
<feature type="chain" id="PRO_5038863802" evidence="1">
    <location>
        <begin position="19"/>
        <end position="84"/>
    </location>
</feature>